<evidence type="ECO:0000313" key="9">
    <source>
        <dbReference type="Proteomes" id="UP000324974"/>
    </source>
</evidence>
<accession>A0A5C1A2H4</accession>
<reference evidence="9" key="1">
    <citation type="submission" date="2019-08" db="EMBL/GenBank/DDBJ databases">
        <title>Limnoglobus roseus gen. nov., sp. nov., a novel freshwater planctomycete with a giant genome from the family Gemmataceae.</title>
        <authorList>
            <person name="Kulichevskaya I.S."/>
            <person name="Naumoff D.G."/>
            <person name="Miroshnikov K."/>
            <person name="Ivanova A."/>
            <person name="Philippov D.A."/>
            <person name="Hakobyan A."/>
            <person name="Rijpstra I.C."/>
            <person name="Sinninghe Damste J.S."/>
            <person name="Liesack W."/>
            <person name="Dedysh S.N."/>
        </authorList>
    </citation>
    <scope>NUCLEOTIDE SEQUENCE [LARGE SCALE GENOMIC DNA]</scope>
    <source>
        <strain evidence="9">PX52</strain>
    </source>
</reference>
<name>A0A5C1A2H4_9BACT</name>
<keyword evidence="9" id="KW-1185">Reference proteome</keyword>
<dbReference type="KEGG" id="lrs:PX52LOC_00173"/>
<feature type="transmembrane region" description="Helical" evidence="7">
    <location>
        <begin position="70"/>
        <end position="93"/>
    </location>
</feature>
<dbReference type="InterPro" id="IPR002010">
    <property type="entry name" value="T3SS_IM_R"/>
</dbReference>
<dbReference type="Proteomes" id="UP000324974">
    <property type="component" value="Chromosome"/>
</dbReference>
<comment type="subcellular location">
    <subcellularLocation>
        <location evidence="1">Cell membrane</location>
        <topology evidence="1">Multi-pass membrane protein</topology>
    </subcellularLocation>
</comment>
<evidence type="ECO:0000256" key="3">
    <source>
        <dbReference type="ARBA" id="ARBA00022475"/>
    </source>
</evidence>
<dbReference type="Pfam" id="PF01311">
    <property type="entry name" value="Bac_export_1"/>
    <property type="match status" value="1"/>
</dbReference>
<dbReference type="PANTHER" id="PTHR30065:SF1">
    <property type="entry name" value="SURFACE PRESENTATION OF ANTIGENS PROTEIN SPAR"/>
    <property type="match status" value="1"/>
</dbReference>
<keyword evidence="6 7" id="KW-0472">Membrane</keyword>
<dbReference type="AlphaFoldDB" id="A0A5C1A2H4"/>
<comment type="similarity">
    <text evidence="2">Belongs to the FliR/MopE/SpaR family.</text>
</comment>
<feature type="transmembrane region" description="Helical" evidence="7">
    <location>
        <begin position="209"/>
        <end position="231"/>
    </location>
</feature>
<feature type="transmembrane region" description="Helical" evidence="7">
    <location>
        <begin position="183"/>
        <end position="203"/>
    </location>
</feature>
<dbReference type="GO" id="GO:0005886">
    <property type="term" value="C:plasma membrane"/>
    <property type="evidence" value="ECO:0007669"/>
    <property type="project" value="UniProtKB-SubCell"/>
</dbReference>
<keyword evidence="3" id="KW-1003">Cell membrane</keyword>
<dbReference type="GO" id="GO:0006605">
    <property type="term" value="P:protein targeting"/>
    <property type="evidence" value="ECO:0007669"/>
    <property type="project" value="InterPro"/>
</dbReference>
<proteinExistence type="inferred from homology"/>
<organism evidence="8 9">
    <name type="scientific">Limnoglobus roseus</name>
    <dbReference type="NCBI Taxonomy" id="2598579"/>
    <lineage>
        <taxon>Bacteria</taxon>
        <taxon>Pseudomonadati</taxon>
        <taxon>Planctomycetota</taxon>
        <taxon>Planctomycetia</taxon>
        <taxon>Gemmatales</taxon>
        <taxon>Gemmataceae</taxon>
        <taxon>Limnoglobus</taxon>
    </lineage>
</organism>
<dbReference type="OrthoDB" id="271722at2"/>
<evidence type="ECO:0000256" key="4">
    <source>
        <dbReference type="ARBA" id="ARBA00022692"/>
    </source>
</evidence>
<keyword evidence="5 7" id="KW-1133">Transmembrane helix</keyword>
<keyword evidence="4 7" id="KW-0812">Transmembrane</keyword>
<dbReference type="RefSeq" id="WP_149108298.1">
    <property type="nucleotide sequence ID" value="NZ_CP042425.1"/>
</dbReference>
<evidence type="ECO:0000256" key="5">
    <source>
        <dbReference type="ARBA" id="ARBA00022989"/>
    </source>
</evidence>
<gene>
    <name evidence="8" type="ORF">PX52LOC_00173</name>
</gene>
<evidence type="ECO:0000313" key="8">
    <source>
        <dbReference type="EMBL" id="QEL13319.1"/>
    </source>
</evidence>
<feature type="transmembrane region" description="Helical" evidence="7">
    <location>
        <begin position="33"/>
        <end position="50"/>
    </location>
</feature>
<evidence type="ECO:0000256" key="7">
    <source>
        <dbReference type="SAM" id="Phobius"/>
    </source>
</evidence>
<evidence type="ECO:0000256" key="2">
    <source>
        <dbReference type="ARBA" id="ARBA00009772"/>
    </source>
</evidence>
<evidence type="ECO:0000256" key="6">
    <source>
        <dbReference type="ARBA" id="ARBA00023136"/>
    </source>
</evidence>
<dbReference type="PRINTS" id="PR00953">
    <property type="entry name" value="TYPE3IMRPROT"/>
</dbReference>
<protein>
    <submittedName>
        <fullName evidence="8">Type III secretion protein</fullName>
    </submittedName>
</protein>
<dbReference type="EMBL" id="CP042425">
    <property type="protein sequence ID" value="QEL13319.1"/>
    <property type="molecule type" value="Genomic_DNA"/>
</dbReference>
<dbReference type="PANTHER" id="PTHR30065">
    <property type="entry name" value="FLAGELLAR BIOSYNTHETIC PROTEIN FLIR"/>
    <property type="match status" value="1"/>
</dbReference>
<feature type="transmembrane region" description="Helical" evidence="7">
    <location>
        <begin position="6"/>
        <end position="26"/>
    </location>
</feature>
<evidence type="ECO:0000256" key="1">
    <source>
        <dbReference type="ARBA" id="ARBA00004651"/>
    </source>
</evidence>
<sequence length="254" mass="26300">MTPAIAAYVGLLLARVGTFVAVMPPFAARTPRTVRAAFAIALTAFYLAAAPPTWDGDFAKTAGDVDPLRYALALVREALIGASMGFVFALFLLPARIAGEFVTQQIGLNASQAQSPSGAEGGGPFTIIFETTAGLLFLGVDGHHLAITALHASFAKFPLGGPGLPEFGPHLAALSTAYEAGMLLAGPLALCLFLLSVCLAIMTRVAPQLNVYSIGFTIQTIVALLGVLFLLPEIVRGLAFAGAANVDAANFLVR</sequence>